<dbReference type="Gene3D" id="3.30.70.1450">
    <property type="entry name" value="Regulator of K+ conductance, C-terminal domain"/>
    <property type="match status" value="2"/>
</dbReference>
<dbReference type="Pfam" id="PF02080">
    <property type="entry name" value="TrkA_C"/>
    <property type="match status" value="2"/>
</dbReference>
<dbReference type="RefSeq" id="WP_379904272.1">
    <property type="nucleotide sequence ID" value="NZ_JBHRTR010000034.1"/>
</dbReference>
<dbReference type="PANTHER" id="PTHR43652">
    <property type="entry name" value="BASIC AMINO ACID ANTIPORTER YFCC-RELATED"/>
    <property type="match status" value="1"/>
</dbReference>
<dbReference type="InterPro" id="IPR006037">
    <property type="entry name" value="RCK_C"/>
</dbReference>
<keyword evidence="6 7" id="KW-0472">Membrane</keyword>
<feature type="transmembrane region" description="Helical" evidence="7">
    <location>
        <begin position="577"/>
        <end position="597"/>
    </location>
</feature>
<feature type="transmembrane region" description="Helical" evidence="7">
    <location>
        <begin position="34"/>
        <end position="52"/>
    </location>
</feature>
<comment type="caution">
    <text evidence="9">The sequence shown here is derived from an EMBL/GenBank/DDBJ whole genome shotgun (WGS) entry which is preliminary data.</text>
</comment>
<dbReference type="InterPro" id="IPR051679">
    <property type="entry name" value="DASS-Related_Transporters"/>
</dbReference>
<keyword evidence="4" id="KW-0677">Repeat</keyword>
<feature type="transmembrane region" description="Helical" evidence="7">
    <location>
        <begin position="118"/>
        <end position="136"/>
    </location>
</feature>
<keyword evidence="5 7" id="KW-1133">Transmembrane helix</keyword>
<dbReference type="PANTHER" id="PTHR43652:SF2">
    <property type="entry name" value="BASIC AMINO ACID ANTIPORTER YFCC-RELATED"/>
    <property type="match status" value="1"/>
</dbReference>
<proteinExistence type="predicted"/>
<feature type="transmembrane region" description="Helical" evidence="7">
    <location>
        <begin position="479"/>
        <end position="505"/>
    </location>
</feature>
<feature type="transmembrane region" description="Helical" evidence="7">
    <location>
        <begin position="409"/>
        <end position="442"/>
    </location>
</feature>
<sequence length="599" mass="63420">MDWLPAWPHLQVAVVLALVVVVFFGFVRERWPPDVVALSAVGLLLALGILSTDDVLGVFSNSAPITVGAMFVLSAALERTGVIDQMGRLVSRAAGWSPAAALAAMMGGVMVISAFINNTPVVVILTPVVIALAGTVKIPSSKLLIPLSFASILGGTTTLIGTSTNILVAGVAEQQGMPRFGMFEITAAGAIMGAVGILYLLLAGRWVLPSRDSLADLLPRSGERHFVAEVLVPLDSPLVGKKLSQAGFTQARGFRVIDLIRADRSFRWQLDEVEIAAGDRVVLRSNVRDMLGLRQAGDVAFGGPAGHAIEPIDTRETVLMEGVVGPQSRFAGRRVADLNFRRIYGAYILAIHRQGANIGGNFDEVRLQMGDTVLLEGPPQSMRQLFDYQEMVNLVEPSEKPLRRTKAPIAVAAVLAMMGLAAFDVLPIAALALMAATAVVALGCLEAEEAYRSIRWNILMLIFGMLALGIAMQNTGAAGLIVGLLAQAVAGLGPLAVLSAVYLITSALTEIMSNNAAAILLTPIAIGLADQLGVDARPFVVAVMFAASASFATPIGYQTNTFVYNAGGYRFTDFVKAGLPLNLLLWAVATFVIPLFWPL</sequence>
<evidence type="ECO:0000313" key="9">
    <source>
        <dbReference type="EMBL" id="MFC3229764.1"/>
    </source>
</evidence>
<feature type="transmembrane region" description="Helical" evidence="7">
    <location>
        <begin position="6"/>
        <end position="27"/>
    </location>
</feature>
<feature type="transmembrane region" description="Helical" evidence="7">
    <location>
        <begin position="58"/>
        <end position="77"/>
    </location>
</feature>
<evidence type="ECO:0000256" key="1">
    <source>
        <dbReference type="ARBA" id="ARBA00004141"/>
    </source>
</evidence>
<feature type="transmembrane region" description="Helical" evidence="7">
    <location>
        <begin position="454"/>
        <end position="472"/>
    </location>
</feature>
<feature type="transmembrane region" description="Helical" evidence="7">
    <location>
        <begin position="511"/>
        <end position="529"/>
    </location>
</feature>
<dbReference type="PROSITE" id="PS51202">
    <property type="entry name" value="RCK_C"/>
    <property type="match status" value="2"/>
</dbReference>
<keyword evidence="2" id="KW-0813">Transport</keyword>
<evidence type="ECO:0000256" key="4">
    <source>
        <dbReference type="ARBA" id="ARBA00022737"/>
    </source>
</evidence>
<dbReference type="CDD" id="cd01115">
    <property type="entry name" value="SLC13_permease"/>
    <property type="match status" value="1"/>
</dbReference>
<evidence type="ECO:0000256" key="5">
    <source>
        <dbReference type="ARBA" id="ARBA00022989"/>
    </source>
</evidence>
<comment type="subcellular location">
    <subcellularLocation>
        <location evidence="1">Membrane</location>
        <topology evidence="1">Multi-pass membrane protein</topology>
    </subcellularLocation>
</comment>
<evidence type="ECO:0000259" key="8">
    <source>
        <dbReference type="PROSITE" id="PS51202"/>
    </source>
</evidence>
<feature type="transmembrane region" description="Helical" evidence="7">
    <location>
        <begin position="180"/>
        <end position="202"/>
    </location>
</feature>
<evidence type="ECO:0000256" key="2">
    <source>
        <dbReference type="ARBA" id="ARBA00022448"/>
    </source>
</evidence>
<evidence type="ECO:0000256" key="3">
    <source>
        <dbReference type="ARBA" id="ARBA00022692"/>
    </source>
</evidence>
<protein>
    <submittedName>
        <fullName evidence="9">SLC13 family permease</fullName>
    </submittedName>
</protein>
<evidence type="ECO:0000313" key="10">
    <source>
        <dbReference type="Proteomes" id="UP001595528"/>
    </source>
</evidence>
<dbReference type="SUPFAM" id="SSF116726">
    <property type="entry name" value="TrkA C-terminal domain-like"/>
    <property type="match status" value="2"/>
</dbReference>
<dbReference type="Proteomes" id="UP001595528">
    <property type="component" value="Unassembled WGS sequence"/>
</dbReference>
<keyword evidence="3 7" id="KW-0812">Transmembrane</keyword>
<reference evidence="10" key="1">
    <citation type="journal article" date="2019" name="Int. J. Syst. Evol. Microbiol.">
        <title>The Global Catalogue of Microorganisms (GCM) 10K type strain sequencing project: providing services to taxonomists for standard genome sequencing and annotation.</title>
        <authorList>
            <consortium name="The Broad Institute Genomics Platform"/>
            <consortium name="The Broad Institute Genome Sequencing Center for Infectious Disease"/>
            <person name="Wu L."/>
            <person name="Ma J."/>
        </authorList>
    </citation>
    <scope>NUCLEOTIDE SEQUENCE [LARGE SCALE GENOMIC DNA]</scope>
    <source>
        <strain evidence="10">KCTC 42964</strain>
    </source>
</reference>
<feature type="transmembrane region" description="Helical" evidence="7">
    <location>
        <begin position="536"/>
        <end position="557"/>
    </location>
</feature>
<feature type="transmembrane region" description="Helical" evidence="7">
    <location>
        <begin position="143"/>
        <end position="168"/>
    </location>
</feature>
<dbReference type="Pfam" id="PF03600">
    <property type="entry name" value="CitMHS"/>
    <property type="match status" value="1"/>
</dbReference>
<feature type="domain" description="RCK C-terminal" evidence="8">
    <location>
        <begin position="307"/>
        <end position="391"/>
    </location>
</feature>
<organism evidence="9 10">
    <name type="scientific">Marinibaculum pumilum</name>
    <dbReference type="NCBI Taxonomy" id="1766165"/>
    <lineage>
        <taxon>Bacteria</taxon>
        <taxon>Pseudomonadati</taxon>
        <taxon>Pseudomonadota</taxon>
        <taxon>Alphaproteobacteria</taxon>
        <taxon>Rhodospirillales</taxon>
        <taxon>Rhodospirillaceae</taxon>
        <taxon>Marinibaculum</taxon>
    </lineage>
</organism>
<dbReference type="InterPro" id="IPR004680">
    <property type="entry name" value="Cit_transptr-like_dom"/>
</dbReference>
<dbReference type="InterPro" id="IPR036721">
    <property type="entry name" value="RCK_C_sf"/>
</dbReference>
<gene>
    <name evidence="9" type="ORF">ACFOGJ_21120</name>
</gene>
<keyword evidence="10" id="KW-1185">Reference proteome</keyword>
<evidence type="ECO:0000256" key="6">
    <source>
        <dbReference type="ARBA" id="ARBA00023136"/>
    </source>
</evidence>
<evidence type="ECO:0000256" key="7">
    <source>
        <dbReference type="SAM" id="Phobius"/>
    </source>
</evidence>
<accession>A0ABV7L5P9</accession>
<dbReference type="EMBL" id="JBHRTR010000034">
    <property type="protein sequence ID" value="MFC3229764.1"/>
    <property type="molecule type" value="Genomic_DNA"/>
</dbReference>
<name>A0ABV7L5P9_9PROT</name>
<feature type="domain" description="RCK C-terminal" evidence="8">
    <location>
        <begin position="215"/>
        <end position="299"/>
    </location>
</feature>